<evidence type="ECO:0000256" key="3">
    <source>
        <dbReference type="ARBA" id="ARBA00023082"/>
    </source>
</evidence>
<dbReference type="GO" id="GO:0003677">
    <property type="term" value="F:DNA binding"/>
    <property type="evidence" value="ECO:0007669"/>
    <property type="project" value="UniProtKB-KW"/>
</dbReference>
<dbReference type="AlphaFoldDB" id="A0A370GE01"/>
<dbReference type="Gene3D" id="1.10.10.10">
    <property type="entry name" value="Winged helix-like DNA-binding domain superfamily/Winged helix DNA-binding domain"/>
    <property type="match status" value="1"/>
</dbReference>
<reference evidence="7 8" key="1">
    <citation type="submission" date="2018-07" db="EMBL/GenBank/DDBJ databases">
        <title>Genomic Encyclopedia of Type Strains, Phase IV (KMG-IV): sequencing the most valuable type-strain genomes for metagenomic binning, comparative biology and taxonomic classification.</title>
        <authorList>
            <person name="Goeker M."/>
        </authorList>
    </citation>
    <scope>NUCLEOTIDE SEQUENCE [LARGE SCALE GENOMIC DNA]</scope>
    <source>
        <strain evidence="7 8">DSM 44952</strain>
    </source>
</reference>
<dbReference type="GO" id="GO:0006352">
    <property type="term" value="P:DNA-templated transcription initiation"/>
    <property type="evidence" value="ECO:0007669"/>
    <property type="project" value="InterPro"/>
</dbReference>
<dbReference type="GO" id="GO:0016987">
    <property type="term" value="F:sigma factor activity"/>
    <property type="evidence" value="ECO:0007669"/>
    <property type="project" value="UniProtKB-KW"/>
</dbReference>
<gene>
    <name evidence="7" type="ORF">DFR68_12928</name>
</gene>
<dbReference type="InterPro" id="IPR013324">
    <property type="entry name" value="RNA_pol_sigma_r3/r4-like"/>
</dbReference>
<proteinExistence type="inferred from homology"/>
<comment type="similarity">
    <text evidence="1">Belongs to the sigma-70 factor family. ECF subfamily.</text>
</comment>
<feature type="domain" description="RNA polymerase sigma factor 70 region 4 type 2" evidence="6">
    <location>
        <begin position="20"/>
        <end position="71"/>
    </location>
</feature>
<evidence type="ECO:0000259" key="6">
    <source>
        <dbReference type="Pfam" id="PF08281"/>
    </source>
</evidence>
<dbReference type="STRING" id="1210089.GCA_001613165_02664"/>
<dbReference type="Pfam" id="PF08281">
    <property type="entry name" value="Sigma70_r4_2"/>
    <property type="match status" value="1"/>
</dbReference>
<sequence>MTPPRAKEPAADEGQSGDEPVRAALAALPADQRRTVVAAYYGRQSVRQIAADQGVSEATVASIMHVALARLRVTLRER</sequence>
<evidence type="ECO:0000313" key="7">
    <source>
        <dbReference type="EMBL" id="RDI42028.1"/>
    </source>
</evidence>
<keyword evidence="3" id="KW-0731">Sigma factor</keyword>
<evidence type="ECO:0000256" key="1">
    <source>
        <dbReference type="ARBA" id="ARBA00010641"/>
    </source>
</evidence>
<evidence type="ECO:0000313" key="8">
    <source>
        <dbReference type="Proteomes" id="UP000255355"/>
    </source>
</evidence>
<dbReference type="InterPro" id="IPR013249">
    <property type="entry name" value="RNA_pol_sigma70_r4_t2"/>
</dbReference>
<comment type="caution">
    <text evidence="7">The sequence shown here is derived from an EMBL/GenBank/DDBJ whole genome shotgun (WGS) entry which is preliminary data.</text>
</comment>
<keyword evidence="2" id="KW-0805">Transcription regulation</keyword>
<dbReference type="InterPro" id="IPR036388">
    <property type="entry name" value="WH-like_DNA-bd_sf"/>
</dbReference>
<keyword evidence="8" id="KW-1185">Reference proteome</keyword>
<accession>A0A370GE01</accession>
<organism evidence="7 8">
    <name type="scientific">Nocardia mexicana</name>
    <dbReference type="NCBI Taxonomy" id="279262"/>
    <lineage>
        <taxon>Bacteria</taxon>
        <taxon>Bacillati</taxon>
        <taxon>Actinomycetota</taxon>
        <taxon>Actinomycetes</taxon>
        <taxon>Mycobacteriales</taxon>
        <taxon>Nocardiaceae</taxon>
        <taxon>Nocardia</taxon>
    </lineage>
</organism>
<keyword evidence="5" id="KW-0804">Transcription</keyword>
<name>A0A370GE01_9NOCA</name>
<dbReference type="Proteomes" id="UP000255355">
    <property type="component" value="Unassembled WGS sequence"/>
</dbReference>
<dbReference type="RefSeq" id="WP_068018904.1">
    <property type="nucleotide sequence ID" value="NZ_QQAZ01000029.1"/>
</dbReference>
<protein>
    <submittedName>
        <fullName evidence="7">RNA polymerase sigma factor (Sigma-70 family)</fullName>
    </submittedName>
</protein>
<evidence type="ECO:0000256" key="5">
    <source>
        <dbReference type="ARBA" id="ARBA00023163"/>
    </source>
</evidence>
<evidence type="ECO:0000256" key="4">
    <source>
        <dbReference type="ARBA" id="ARBA00023125"/>
    </source>
</evidence>
<keyword evidence="4" id="KW-0238">DNA-binding</keyword>
<dbReference type="SUPFAM" id="SSF88659">
    <property type="entry name" value="Sigma3 and sigma4 domains of RNA polymerase sigma factors"/>
    <property type="match status" value="1"/>
</dbReference>
<dbReference type="EMBL" id="QQAZ01000029">
    <property type="protein sequence ID" value="RDI42028.1"/>
    <property type="molecule type" value="Genomic_DNA"/>
</dbReference>
<evidence type="ECO:0000256" key="2">
    <source>
        <dbReference type="ARBA" id="ARBA00023015"/>
    </source>
</evidence>